<evidence type="ECO:0000313" key="2">
    <source>
        <dbReference type="EMBL" id="TSE03679.1"/>
    </source>
</evidence>
<dbReference type="EMBL" id="VLNR01000101">
    <property type="protein sequence ID" value="TSE03679.1"/>
    <property type="molecule type" value="Genomic_DNA"/>
</dbReference>
<dbReference type="CDD" id="cd07563">
    <property type="entry name" value="Peptidase_S41_IRBP"/>
    <property type="match status" value="1"/>
</dbReference>
<name>A0A554VB58_9FLAO</name>
<dbReference type="PANTHER" id="PTHR11261:SF3">
    <property type="entry name" value="RETINOL-BINDING PROTEIN 3"/>
    <property type="match status" value="1"/>
</dbReference>
<dbReference type="Pfam" id="PF11918">
    <property type="entry name" value="Peptidase_S41_N"/>
    <property type="match status" value="1"/>
</dbReference>
<evidence type="ECO:0000259" key="1">
    <source>
        <dbReference type="SMART" id="SM00245"/>
    </source>
</evidence>
<dbReference type="InterPro" id="IPR005151">
    <property type="entry name" value="Tail-specific_protease"/>
</dbReference>
<keyword evidence="3" id="KW-1185">Reference proteome</keyword>
<dbReference type="SUPFAM" id="SSF52096">
    <property type="entry name" value="ClpP/crotonase"/>
    <property type="match status" value="1"/>
</dbReference>
<dbReference type="PANTHER" id="PTHR11261">
    <property type="entry name" value="INTERPHOTORECEPTOR RETINOID-BINDING PROTEIN"/>
    <property type="match status" value="1"/>
</dbReference>
<dbReference type="Pfam" id="PF03572">
    <property type="entry name" value="Peptidase_S41"/>
    <property type="match status" value="1"/>
</dbReference>
<dbReference type="AlphaFoldDB" id="A0A554VB58"/>
<dbReference type="Gene3D" id="3.90.226.10">
    <property type="entry name" value="2-enoyl-CoA Hydratase, Chain A, domain 1"/>
    <property type="match status" value="1"/>
</dbReference>
<dbReference type="InterPro" id="IPR029045">
    <property type="entry name" value="ClpP/crotonase-like_dom_sf"/>
</dbReference>
<accession>A0A554VB58</accession>
<dbReference type="Proteomes" id="UP000318833">
    <property type="component" value="Unassembled WGS sequence"/>
</dbReference>
<evidence type="ECO:0000313" key="3">
    <source>
        <dbReference type="Proteomes" id="UP000318833"/>
    </source>
</evidence>
<reference evidence="2 3" key="1">
    <citation type="submission" date="2019-07" db="EMBL/GenBank/DDBJ databases">
        <title>The draft genome sequence of Aquimarina algiphila M91.</title>
        <authorList>
            <person name="Meng X."/>
        </authorList>
    </citation>
    <scope>NUCLEOTIDE SEQUENCE [LARGE SCALE GENOMIC DNA]</scope>
    <source>
        <strain evidence="2 3">M91</strain>
    </source>
</reference>
<dbReference type="SMART" id="SM00245">
    <property type="entry name" value="TSPc"/>
    <property type="match status" value="1"/>
</dbReference>
<dbReference type="OrthoDB" id="6397760at2"/>
<comment type="caution">
    <text evidence="2">The sequence shown here is derived from an EMBL/GenBank/DDBJ whole genome shotgun (WGS) entry which is preliminary data.</text>
</comment>
<feature type="domain" description="Tail specific protease" evidence="1">
    <location>
        <begin position="97"/>
        <end position="302"/>
    </location>
</feature>
<dbReference type="GO" id="GO:0006508">
    <property type="term" value="P:proteolysis"/>
    <property type="evidence" value="ECO:0007669"/>
    <property type="project" value="InterPro"/>
</dbReference>
<dbReference type="Gene3D" id="3.30.750.44">
    <property type="match status" value="1"/>
</dbReference>
<organism evidence="2 3">
    <name type="scientific">Aquimarina algiphila</name>
    <dbReference type="NCBI Taxonomy" id="2047982"/>
    <lineage>
        <taxon>Bacteria</taxon>
        <taxon>Pseudomonadati</taxon>
        <taxon>Bacteroidota</taxon>
        <taxon>Flavobacteriia</taxon>
        <taxon>Flavobacteriales</taxon>
        <taxon>Flavobacteriaceae</taxon>
        <taxon>Aquimarina</taxon>
    </lineage>
</organism>
<gene>
    <name evidence="2" type="ORF">FOF46_28680</name>
</gene>
<protein>
    <submittedName>
        <fullName evidence="2">S41 family peptidase</fullName>
    </submittedName>
</protein>
<dbReference type="GO" id="GO:0008236">
    <property type="term" value="F:serine-type peptidase activity"/>
    <property type="evidence" value="ECO:0007669"/>
    <property type="project" value="InterPro"/>
</dbReference>
<sequence>MKSKLIIMLILFGININAQELEKKSIKEIINIIPELITSNYVNKEKGKQIALQFQTEINSGKYFKIKHPDTLASLLTKDLKRISKDGHMYVNHLAKTSKKTTKITDWEAEEKALEIKLNFGFTAIQILENNTGYIKIVEFMHPKRSMQTAVAAMKIVENTDNLIIDIRGNGGGYPGILEYIMNHYFDGPPTLLSTTYFSDPKMTPYTNYTSDLVYGKLRIGKPLYILINGNTGSASEYFAYTLQAFGKAIIIGEKSAGSAHNNEYFSLTDNFRISISTAMPINEITKTNWEQKGVIPDVIVTSENAKKKAIEMILSEK</sequence>
<proteinExistence type="predicted"/>